<comment type="caution">
    <text evidence="3">The sequence shown here is derived from an EMBL/GenBank/DDBJ whole genome shotgun (WGS) entry which is preliminary data.</text>
</comment>
<feature type="chain" id="PRO_5012972666" description="Right handed beta helix domain-containing protein" evidence="2">
    <location>
        <begin position="19"/>
        <end position="409"/>
    </location>
</feature>
<dbReference type="Proteomes" id="UP000179807">
    <property type="component" value="Unassembled WGS sequence"/>
</dbReference>
<feature type="transmembrane region" description="Helical" evidence="1">
    <location>
        <begin position="368"/>
        <end position="395"/>
    </location>
</feature>
<reference evidence="3" key="1">
    <citation type="submission" date="2016-10" db="EMBL/GenBank/DDBJ databases">
        <authorList>
            <person name="Benchimol M."/>
            <person name="Almeida L.G."/>
            <person name="Vasconcelos A.T."/>
            <person name="Perreira-Neves A."/>
            <person name="Rosa I.A."/>
            <person name="Tasca T."/>
            <person name="Bogo M.R."/>
            <person name="de Souza W."/>
        </authorList>
    </citation>
    <scope>NUCLEOTIDE SEQUENCE [LARGE SCALE GENOMIC DNA]</scope>
    <source>
        <strain evidence="3">K</strain>
    </source>
</reference>
<evidence type="ECO:0000256" key="2">
    <source>
        <dbReference type="SAM" id="SignalP"/>
    </source>
</evidence>
<dbReference type="SUPFAM" id="SSF51126">
    <property type="entry name" value="Pectin lyase-like"/>
    <property type="match status" value="1"/>
</dbReference>
<dbReference type="AlphaFoldDB" id="A0A1J4J6M9"/>
<feature type="signal peptide" evidence="2">
    <location>
        <begin position="1"/>
        <end position="18"/>
    </location>
</feature>
<name>A0A1J4J6M9_9EUKA</name>
<keyword evidence="1" id="KW-0472">Membrane</keyword>
<evidence type="ECO:0000313" key="3">
    <source>
        <dbReference type="EMBL" id="OHS93839.1"/>
    </source>
</evidence>
<evidence type="ECO:0008006" key="5">
    <source>
        <dbReference type="Google" id="ProtNLM"/>
    </source>
</evidence>
<evidence type="ECO:0000256" key="1">
    <source>
        <dbReference type="SAM" id="Phobius"/>
    </source>
</evidence>
<dbReference type="RefSeq" id="XP_068346976.1">
    <property type="nucleotide sequence ID" value="XM_068490641.1"/>
</dbReference>
<evidence type="ECO:0000313" key="4">
    <source>
        <dbReference type="Proteomes" id="UP000179807"/>
    </source>
</evidence>
<keyword evidence="4" id="KW-1185">Reference proteome</keyword>
<dbReference type="OrthoDB" id="10504789at2759"/>
<keyword evidence="1" id="KW-0812">Transmembrane</keyword>
<keyword evidence="1" id="KW-1133">Transmembrane helix</keyword>
<gene>
    <name evidence="3" type="ORF">TRFO_02361</name>
</gene>
<organism evidence="3 4">
    <name type="scientific">Tritrichomonas foetus</name>
    <dbReference type="NCBI Taxonomy" id="1144522"/>
    <lineage>
        <taxon>Eukaryota</taxon>
        <taxon>Metamonada</taxon>
        <taxon>Parabasalia</taxon>
        <taxon>Tritrichomonadida</taxon>
        <taxon>Tritrichomonadidae</taxon>
        <taxon>Tritrichomonas</taxon>
    </lineage>
</organism>
<keyword evidence="2" id="KW-0732">Signal</keyword>
<dbReference type="GeneID" id="94825345"/>
<dbReference type="EMBL" id="MLAK01001370">
    <property type="protein sequence ID" value="OHS93839.1"/>
    <property type="molecule type" value="Genomic_DNA"/>
</dbReference>
<proteinExistence type="predicted"/>
<dbReference type="VEuPathDB" id="TrichDB:TRFO_02361"/>
<sequence>MLIFLCISYSLRLTGINAYTGIINATFLSKRKITGQLNSNPIFTNVPRFDQISFSLHKMQFYEIAFSVYRGFAHKLSISNCIFSNSISPIHISTSESGKLKPINSKIEYKNQDISLRDTIFDFCSSLSENGGSVYAEMCKISFIGVEFVHSMAQNGGAAYLIQGKVNLEGCSFYKCSSKINGGAMIAKECKLSAKKTFFVQNSAGSCSGAFSHSTGISNMIDCYIYENKATKGYGGISLEDIAGEYIKVKFNDNQSPVSEGGNSLNIISTADDFFVEECVFNGGISYISYPNDAIIHVTDSCFDVNIDKSHTMNGDPLPNSVDPFKKPYWGNNYYFGQCSPAPKLPPKYYKELFHYTKTAPVIEWWKLYIILAMFVCLVLFLYFIIPAVFFPLIADGAKIRGESKNIKI</sequence>
<accession>A0A1J4J6M9</accession>
<dbReference type="InterPro" id="IPR011050">
    <property type="entry name" value="Pectin_lyase_fold/virulence"/>
</dbReference>
<protein>
    <recommendedName>
        <fullName evidence="5">Right handed beta helix domain-containing protein</fullName>
    </recommendedName>
</protein>